<organism evidence="19 20">
    <name type="scientific">Asticcacaulis excentricus (strain ATCC 15261 / DSM 4724 / KCTC 12464 / NCIMB 9791 / VKM B-1370 / CB 48)</name>
    <dbReference type="NCBI Taxonomy" id="573065"/>
    <lineage>
        <taxon>Bacteria</taxon>
        <taxon>Pseudomonadati</taxon>
        <taxon>Pseudomonadota</taxon>
        <taxon>Alphaproteobacteria</taxon>
        <taxon>Caulobacterales</taxon>
        <taxon>Caulobacteraceae</taxon>
        <taxon>Asticcacaulis</taxon>
    </lineage>
</organism>
<dbReference type="PANTHER" id="PTHR13932">
    <property type="entry name" value="COPROPORPHYRINIGEN III OXIDASE"/>
    <property type="match status" value="1"/>
</dbReference>
<evidence type="ECO:0000256" key="15">
    <source>
        <dbReference type="PIRNR" id="PIRNR000167"/>
    </source>
</evidence>
<dbReference type="STRING" id="573065.Astex_1452"/>
<keyword evidence="20" id="KW-1185">Reference proteome</keyword>
<evidence type="ECO:0000256" key="1">
    <source>
        <dbReference type="ARBA" id="ARBA00004496"/>
    </source>
</evidence>
<gene>
    <name evidence="19" type="ordered locus">Astex_1452</name>
</gene>
<evidence type="ECO:0000256" key="11">
    <source>
        <dbReference type="ARBA" id="ARBA00023014"/>
    </source>
</evidence>
<dbReference type="EC" id="1.3.98.3" evidence="15"/>
<feature type="binding site" evidence="16">
    <location>
        <position position="339"/>
    </location>
    <ligand>
        <name>S-adenosyl-L-methionine</name>
        <dbReference type="ChEBI" id="CHEBI:59789"/>
        <label>1</label>
    </ligand>
</feature>
<comment type="function">
    <text evidence="13">Involved in the heme biosynthesis. Catalyzes the anaerobic oxidative decarboxylation of propionate groups of rings A and B of coproporphyrinogen III to yield the vinyl groups in protoporphyrinogen IX.</text>
</comment>
<comment type="similarity">
    <text evidence="3 15">Belongs to the anaerobic coproporphyrinogen-III oxidase family.</text>
</comment>
<feature type="binding site" evidence="16">
    <location>
        <position position="155"/>
    </location>
    <ligand>
        <name>S-adenosyl-L-methionine</name>
        <dbReference type="ChEBI" id="CHEBI:59789"/>
        <label>1</label>
    </ligand>
</feature>
<dbReference type="GO" id="GO:0051539">
    <property type="term" value="F:4 iron, 4 sulfur cluster binding"/>
    <property type="evidence" value="ECO:0007669"/>
    <property type="project" value="UniProtKB-KW"/>
</dbReference>
<dbReference type="AlphaFoldDB" id="E8RPU6"/>
<evidence type="ECO:0000256" key="7">
    <source>
        <dbReference type="ARBA" id="ARBA00022691"/>
    </source>
</evidence>
<dbReference type="PROSITE" id="PS51918">
    <property type="entry name" value="RADICAL_SAM"/>
    <property type="match status" value="1"/>
</dbReference>
<feature type="binding site" evidence="16">
    <location>
        <position position="182"/>
    </location>
    <ligand>
        <name>S-adenosyl-L-methionine</name>
        <dbReference type="ChEBI" id="CHEBI:59789"/>
        <label>2</label>
    </ligand>
</feature>
<dbReference type="PIRSF" id="PIRSF000167">
    <property type="entry name" value="HemN"/>
    <property type="match status" value="1"/>
</dbReference>
<evidence type="ECO:0000256" key="8">
    <source>
        <dbReference type="ARBA" id="ARBA00022723"/>
    </source>
</evidence>
<dbReference type="HOGENOM" id="CLU_027579_3_0_5"/>
<dbReference type="Pfam" id="PF04055">
    <property type="entry name" value="Radical_SAM"/>
    <property type="match status" value="1"/>
</dbReference>
<dbReference type="RefSeq" id="WP_013478951.1">
    <property type="nucleotide sequence ID" value="NC_014816.1"/>
</dbReference>
<evidence type="ECO:0000259" key="18">
    <source>
        <dbReference type="PROSITE" id="PS51918"/>
    </source>
</evidence>
<feature type="binding site" evidence="17">
    <location>
        <position position="71"/>
    </location>
    <ligand>
        <name>[4Fe-4S] cluster</name>
        <dbReference type="ChEBI" id="CHEBI:49883"/>
        <note>4Fe-4S-S-AdoMet</note>
    </ligand>
</feature>
<feature type="binding site" evidence="16">
    <location>
        <position position="122"/>
    </location>
    <ligand>
        <name>S-adenosyl-L-methionine</name>
        <dbReference type="ChEBI" id="CHEBI:59789"/>
        <label>1</label>
    </ligand>
</feature>
<evidence type="ECO:0000256" key="12">
    <source>
        <dbReference type="ARBA" id="ARBA00023244"/>
    </source>
</evidence>
<dbReference type="PANTHER" id="PTHR13932:SF6">
    <property type="entry name" value="OXYGEN-INDEPENDENT COPROPORPHYRINOGEN III OXIDASE"/>
    <property type="match status" value="1"/>
</dbReference>
<protein>
    <recommendedName>
        <fullName evidence="15">Coproporphyrinogen-III oxidase</fullName>
        <ecNumber evidence="15">1.3.98.3</ecNumber>
    </recommendedName>
</protein>
<evidence type="ECO:0000256" key="17">
    <source>
        <dbReference type="PIRSR" id="PIRSR000167-2"/>
    </source>
</evidence>
<keyword evidence="8 15" id="KW-0479">Metal-binding</keyword>
<dbReference type="InterPro" id="IPR058240">
    <property type="entry name" value="rSAM_sf"/>
</dbReference>
<evidence type="ECO:0000256" key="3">
    <source>
        <dbReference type="ARBA" id="ARBA00005493"/>
    </source>
</evidence>
<feature type="binding site" evidence="16">
    <location>
        <position position="194"/>
    </location>
    <ligand>
        <name>S-adenosyl-L-methionine</name>
        <dbReference type="ChEBI" id="CHEBI:59789"/>
        <label>2</label>
    </ligand>
</feature>
<keyword evidence="12 15" id="KW-0627">Porphyrin biosynthesis</keyword>
<keyword evidence="10 15" id="KW-0408">Iron</keyword>
<dbReference type="KEGG" id="aex:Astex_1452"/>
<dbReference type="GO" id="GO:0006782">
    <property type="term" value="P:protoporphyrinogen IX biosynthetic process"/>
    <property type="evidence" value="ECO:0007669"/>
    <property type="project" value="UniProtKB-UniPathway"/>
</dbReference>
<evidence type="ECO:0000256" key="6">
    <source>
        <dbReference type="ARBA" id="ARBA00022490"/>
    </source>
</evidence>
<dbReference type="NCBIfam" id="TIGR00538">
    <property type="entry name" value="hemN"/>
    <property type="match status" value="1"/>
</dbReference>
<dbReference type="GO" id="GO:0004109">
    <property type="term" value="F:coproporphyrinogen oxidase activity"/>
    <property type="evidence" value="ECO:0007669"/>
    <property type="project" value="InterPro"/>
</dbReference>
<evidence type="ECO:0000256" key="13">
    <source>
        <dbReference type="ARBA" id="ARBA00024295"/>
    </source>
</evidence>
<evidence type="ECO:0000313" key="19">
    <source>
        <dbReference type="EMBL" id="ADU13119.1"/>
    </source>
</evidence>
<keyword evidence="9 15" id="KW-0560">Oxidoreductase</keyword>
<feature type="binding site" evidence="16">
    <location>
        <position position="65"/>
    </location>
    <ligand>
        <name>S-adenosyl-L-methionine</name>
        <dbReference type="ChEBI" id="CHEBI:59789"/>
        <label>1</label>
    </ligand>
</feature>
<dbReference type="InterPro" id="IPR023404">
    <property type="entry name" value="rSAM_horseshoe"/>
</dbReference>
<feature type="domain" description="Radical SAM core" evidence="18">
    <location>
        <begin position="56"/>
        <end position="298"/>
    </location>
</feature>
<feature type="binding site" evidence="16">
    <location>
        <begin position="77"/>
        <end position="79"/>
    </location>
    <ligand>
        <name>S-adenosyl-L-methionine</name>
        <dbReference type="ChEBI" id="CHEBI:59789"/>
        <label>2</label>
    </ligand>
</feature>
<comment type="catalytic activity">
    <reaction evidence="14 15">
        <text>coproporphyrinogen III + 2 S-adenosyl-L-methionine = protoporphyrinogen IX + 2 5'-deoxyadenosine + 2 L-methionine + 2 CO2</text>
        <dbReference type="Rhea" id="RHEA:15425"/>
        <dbReference type="ChEBI" id="CHEBI:16526"/>
        <dbReference type="ChEBI" id="CHEBI:17319"/>
        <dbReference type="ChEBI" id="CHEBI:57307"/>
        <dbReference type="ChEBI" id="CHEBI:57309"/>
        <dbReference type="ChEBI" id="CHEBI:57844"/>
        <dbReference type="ChEBI" id="CHEBI:59789"/>
        <dbReference type="EC" id="1.3.98.3"/>
    </reaction>
</comment>
<feature type="binding site" evidence="16">
    <location>
        <position position="253"/>
    </location>
    <ligand>
        <name>S-adenosyl-L-methionine</name>
        <dbReference type="ChEBI" id="CHEBI:59789"/>
        <label>2</label>
    </ligand>
</feature>
<dbReference type="GO" id="GO:0051989">
    <property type="term" value="F:coproporphyrinogen dehydrogenase activity"/>
    <property type="evidence" value="ECO:0007669"/>
    <property type="project" value="UniProtKB-EC"/>
</dbReference>
<feature type="binding site" evidence="17">
    <location>
        <position position="75"/>
    </location>
    <ligand>
        <name>[4Fe-4S] cluster</name>
        <dbReference type="ChEBI" id="CHEBI:49883"/>
        <note>4Fe-4S-S-AdoMet</note>
    </ligand>
</feature>
<keyword evidence="5 15" id="KW-0004">4Fe-4S</keyword>
<dbReference type="Proteomes" id="UP000001492">
    <property type="component" value="Chromosome 1"/>
</dbReference>
<keyword evidence="6 15" id="KW-0963">Cytoplasm</keyword>
<evidence type="ECO:0000313" key="20">
    <source>
        <dbReference type="Proteomes" id="UP000001492"/>
    </source>
</evidence>
<comment type="subunit">
    <text evidence="4">Monomer.</text>
</comment>
<dbReference type="GO" id="GO:0046872">
    <property type="term" value="F:metal ion binding"/>
    <property type="evidence" value="ECO:0007669"/>
    <property type="project" value="UniProtKB-KW"/>
</dbReference>
<dbReference type="eggNOG" id="COG0635">
    <property type="taxonomic scope" value="Bacteria"/>
</dbReference>
<keyword evidence="11 15" id="KW-0411">Iron-sulfur</keyword>
<comment type="cofactor">
    <cofactor evidence="15 17">
        <name>[4Fe-4S] cluster</name>
        <dbReference type="ChEBI" id="CHEBI:49883"/>
    </cofactor>
    <text evidence="15 17">Binds 1 [4Fe-4S] cluster. The cluster is coordinated with 3 cysteines and an exchangeable S-adenosyl-L-methionine.</text>
</comment>
<accession>E8RPU6</accession>
<feature type="binding site" evidence="16">
    <location>
        <position position="219"/>
    </location>
    <ligand>
        <name>S-adenosyl-L-methionine</name>
        <dbReference type="ChEBI" id="CHEBI:59789"/>
        <label>2</label>
    </ligand>
</feature>
<dbReference type="SFLD" id="SFLDS00029">
    <property type="entry name" value="Radical_SAM"/>
    <property type="match status" value="1"/>
</dbReference>
<dbReference type="EMBL" id="CP002395">
    <property type="protein sequence ID" value="ADU13119.1"/>
    <property type="molecule type" value="Genomic_DNA"/>
</dbReference>
<comment type="subcellular location">
    <subcellularLocation>
        <location evidence="1 15">Cytoplasm</location>
    </subcellularLocation>
</comment>
<dbReference type="InterPro" id="IPR007197">
    <property type="entry name" value="rSAM"/>
</dbReference>
<dbReference type="GO" id="GO:0005737">
    <property type="term" value="C:cytoplasm"/>
    <property type="evidence" value="ECO:0007669"/>
    <property type="project" value="UniProtKB-SubCell"/>
</dbReference>
<dbReference type="SMART" id="SM00729">
    <property type="entry name" value="Elp3"/>
    <property type="match status" value="1"/>
</dbReference>
<dbReference type="UniPathway" id="UPA00251">
    <property type="reaction ID" value="UER00323"/>
</dbReference>
<evidence type="ECO:0000256" key="10">
    <source>
        <dbReference type="ARBA" id="ARBA00023004"/>
    </source>
</evidence>
<evidence type="ECO:0000256" key="9">
    <source>
        <dbReference type="ARBA" id="ARBA00023002"/>
    </source>
</evidence>
<dbReference type="InterPro" id="IPR006638">
    <property type="entry name" value="Elp3/MiaA/NifB-like_rSAM"/>
</dbReference>
<dbReference type="Gene3D" id="3.80.30.20">
    <property type="entry name" value="tm_1862 like domain"/>
    <property type="match status" value="1"/>
</dbReference>
<feature type="binding site" evidence="17">
    <location>
        <position position="78"/>
    </location>
    <ligand>
        <name>[4Fe-4S] cluster</name>
        <dbReference type="ChEBI" id="CHEBI:49883"/>
        <note>4Fe-4S-S-AdoMet</note>
    </ligand>
</feature>
<evidence type="ECO:0000256" key="2">
    <source>
        <dbReference type="ARBA" id="ARBA00004785"/>
    </source>
</evidence>
<reference evidence="20" key="1">
    <citation type="submission" date="2010-12" db="EMBL/GenBank/DDBJ databases">
        <title>Complete sequence of chromosome 1 of Asticcacaulis excentricus CB 48.</title>
        <authorList>
            <consortium name="US DOE Joint Genome Institute"/>
            <person name="Lucas S."/>
            <person name="Copeland A."/>
            <person name="Lapidus A."/>
            <person name="Cheng J.-F."/>
            <person name="Bruce D."/>
            <person name="Goodwin L."/>
            <person name="Pitluck S."/>
            <person name="Teshima H."/>
            <person name="Davenport K."/>
            <person name="Detter J.C."/>
            <person name="Han C."/>
            <person name="Tapia R."/>
            <person name="Land M."/>
            <person name="Hauser L."/>
            <person name="Jeffries C."/>
            <person name="Kyrpides N."/>
            <person name="Ivanova N."/>
            <person name="Ovchinnikova G."/>
            <person name="Brun Y.V."/>
            <person name="Woyke T."/>
        </authorList>
    </citation>
    <scope>NUCLEOTIDE SEQUENCE [LARGE SCALE GENOMIC DNA]</scope>
    <source>
        <strain evidence="20">ATCC 15261 / DSM 4724 / KCTC 12464 / NCIMB 9791 / VKM B-1370 / CB 48</strain>
    </source>
</reference>
<evidence type="ECO:0000256" key="4">
    <source>
        <dbReference type="ARBA" id="ARBA00011245"/>
    </source>
</evidence>
<dbReference type="InterPro" id="IPR034505">
    <property type="entry name" value="Coproporphyrinogen-III_oxidase"/>
</dbReference>
<evidence type="ECO:0000256" key="14">
    <source>
        <dbReference type="ARBA" id="ARBA00048321"/>
    </source>
</evidence>
<name>E8RPU6_ASTEC</name>
<dbReference type="Gene3D" id="1.10.10.920">
    <property type="match status" value="1"/>
</dbReference>
<proteinExistence type="inferred from homology"/>
<dbReference type="SFLD" id="SFLDG01065">
    <property type="entry name" value="anaerobic_coproporphyrinogen-I"/>
    <property type="match status" value="1"/>
</dbReference>
<dbReference type="OrthoDB" id="9808022at2"/>
<keyword evidence="7 15" id="KW-0949">S-adenosyl-L-methionine</keyword>
<dbReference type="SUPFAM" id="SSF102114">
    <property type="entry name" value="Radical SAM enzymes"/>
    <property type="match status" value="1"/>
</dbReference>
<dbReference type="InterPro" id="IPR004558">
    <property type="entry name" value="Coprogen_oxidase_HemN"/>
</dbReference>
<evidence type="ECO:0000256" key="5">
    <source>
        <dbReference type="ARBA" id="ARBA00022485"/>
    </source>
</evidence>
<evidence type="ECO:0000256" key="16">
    <source>
        <dbReference type="PIRSR" id="PIRSR000167-1"/>
    </source>
</evidence>
<comment type="pathway">
    <text evidence="2 15">Porphyrin-containing compound metabolism; protoporphyrin-IX biosynthesis; protoporphyrinogen-IX from coproporphyrinogen-III (AdoMet route): step 1/1.</text>
</comment>
<sequence length="466" mass="51896">MPDTSFPTQSFAQKSWQEHDVMRFMGREAPRYTSYPSAHHFGALTPKTYKGWLSSLRPDQPIALYLHIPFCEQMCHFCGCNTRATLKYAPVEAYVGALVAEIQAVGAHLGFRPAVHSVHFGGGSPSMLKPADMGRLFEALHEAFDLLPDAEIAIELDPRRVTLSKIKAYAAFGFNRVSLGIQDTYPAVQAAINRIQPLEQVKTVMGHLRDNGLNRIGIDLVYGLPGQTLKSLDTTLAHVSELDPDRISAFSYAHVPWVKRHQTLIDEARLPGTEDKVAMFLRLSDYLTSHGYRAIGIDHFAKPDDEMSRAFEARTLRRNFMGYSTLPNDYLLGLGASSIGELDGGIMQNIPQSTTYQNRLVAGDWATVRGWAYQGDDTLRKAVISDLMCYFEADIPAILERYGYAADYLDADIAGLADFMAAGLVSVENRRVRFHSPLKMLARNVACAFDTYARQSEAPNRYSKVA</sequence>